<comment type="caution">
    <text evidence="2">The sequence shown here is derived from an EMBL/GenBank/DDBJ whole genome shotgun (WGS) entry which is preliminary data.</text>
</comment>
<dbReference type="AlphaFoldDB" id="C7GHR5"/>
<feature type="domain" description="Reverse transcriptase" evidence="1">
    <location>
        <begin position="1"/>
        <end position="51"/>
    </location>
</feature>
<evidence type="ECO:0000313" key="2">
    <source>
        <dbReference type="EMBL" id="EEU98638.1"/>
    </source>
</evidence>
<accession>C7GHR5</accession>
<organism evidence="2 3">
    <name type="scientific">Roseburia intestinalis L1-82</name>
    <dbReference type="NCBI Taxonomy" id="536231"/>
    <lineage>
        <taxon>Bacteria</taxon>
        <taxon>Bacillati</taxon>
        <taxon>Bacillota</taxon>
        <taxon>Clostridia</taxon>
        <taxon>Lachnospirales</taxon>
        <taxon>Lachnospiraceae</taxon>
        <taxon>Roseburia</taxon>
    </lineage>
</organism>
<dbReference type="EMBL" id="ABYJ02000310">
    <property type="protein sequence ID" value="EEU98638.1"/>
    <property type="molecule type" value="Genomic_DNA"/>
</dbReference>
<dbReference type="PROSITE" id="PS50878">
    <property type="entry name" value="RT_POL"/>
    <property type="match status" value="1"/>
</dbReference>
<evidence type="ECO:0000313" key="3">
    <source>
        <dbReference type="Proteomes" id="UP000004828"/>
    </source>
</evidence>
<sequence>DGNDWIVDIDLEKFFDTVNHDKLMTIIGRTIKDGDVISIVRKYLVYCIIEI</sequence>
<dbReference type="SUPFAM" id="SSF56672">
    <property type="entry name" value="DNA/RNA polymerases"/>
    <property type="match status" value="1"/>
</dbReference>
<reference evidence="2 3" key="1">
    <citation type="submission" date="2009-08" db="EMBL/GenBank/DDBJ databases">
        <authorList>
            <person name="Weinstock G."/>
            <person name="Sodergren E."/>
            <person name="Clifton S."/>
            <person name="Fulton L."/>
            <person name="Fulton B."/>
            <person name="Courtney L."/>
            <person name="Fronick C."/>
            <person name="Harrison M."/>
            <person name="Strong C."/>
            <person name="Farmer C."/>
            <person name="Delahaunty K."/>
            <person name="Markovic C."/>
            <person name="Hall O."/>
            <person name="Minx P."/>
            <person name="Tomlinson C."/>
            <person name="Mitreva M."/>
            <person name="Nelson J."/>
            <person name="Hou S."/>
            <person name="Wollam A."/>
            <person name="Pepin K.H."/>
            <person name="Johnson M."/>
            <person name="Bhonagiri V."/>
            <person name="Nash W.E."/>
            <person name="Warren W."/>
            <person name="Chinwalla A."/>
            <person name="Mardis E.R."/>
            <person name="Wilson R.K."/>
        </authorList>
    </citation>
    <scope>NUCLEOTIDE SEQUENCE [LARGE SCALE GENOMIC DNA]</scope>
    <source>
        <strain evidence="2 3">L1-82</strain>
    </source>
</reference>
<name>C7GHR5_9FIRM</name>
<dbReference type="HOGENOM" id="CLU_3092330_0_0_9"/>
<evidence type="ECO:0000259" key="1">
    <source>
        <dbReference type="PROSITE" id="PS50878"/>
    </source>
</evidence>
<proteinExistence type="predicted"/>
<dbReference type="InterPro" id="IPR000477">
    <property type="entry name" value="RT_dom"/>
</dbReference>
<dbReference type="Proteomes" id="UP000004828">
    <property type="component" value="Unassembled WGS sequence"/>
</dbReference>
<gene>
    <name evidence="2" type="ORF">ROSINTL182_09486</name>
</gene>
<protein>
    <recommendedName>
        <fullName evidence="1">Reverse transcriptase domain-containing protein</fullName>
    </recommendedName>
</protein>
<feature type="non-terminal residue" evidence="2">
    <location>
        <position position="1"/>
    </location>
</feature>
<dbReference type="InterPro" id="IPR043502">
    <property type="entry name" value="DNA/RNA_pol_sf"/>
</dbReference>